<protein>
    <submittedName>
        <fullName evidence="2">RidA family protein</fullName>
    </submittedName>
</protein>
<dbReference type="SUPFAM" id="SSF55298">
    <property type="entry name" value="YjgF-like"/>
    <property type="match status" value="1"/>
</dbReference>
<gene>
    <name evidence="2" type="ORF">FL583_34075</name>
</gene>
<feature type="region of interest" description="Disordered" evidence="1">
    <location>
        <begin position="1"/>
        <end position="27"/>
    </location>
</feature>
<keyword evidence="3" id="KW-1185">Reference proteome</keyword>
<evidence type="ECO:0000313" key="3">
    <source>
        <dbReference type="Proteomes" id="UP000317982"/>
    </source>
</evidence>
<dbReference type="OrthoDB" id="9815126at2"/>
<dbReference type="Pfam" id="PF01042">
    <property type="entry name" value="Ribonuc_L-PSP"/>
    <property type="match status" value="1"/>
</dbReference>
<dbReference type="InParanoid" id="A0A545AH21"/>
<dbReference type="EMBL" id="VIRS01000038">
    <property type="protein sequence ID" value="TQS40614.1"/>
    <property type="molecule type" value="Genomic_DNA"/>
</dbReference>
<organism evidence="2 3">
    <name type="scientific">Cryptosporangium phraense</name>
    <dbReference type="NCBI Taxonomy" id="2593070"/>
    <lineage>
        <taxon>Bacteria</taxon>
        <taxon>Bacillati</taxon>
        <taxon>Actinomycetota</taxon>
        <taxon>Actinomycetes</taxon>
        <taxon>Cryptosporangiales</taxon>
        <taxon>Cryptosporangiaceae</taxon>
        <taxon>Cryptosporangium</taxon>
    </lineage>
</organism>
<dbReference type="Proteomes" id="UP000317982">
    <property type="component" value="Unassembled WGS sequence"/>
</dbReference>
<evidence type="ECO:0000256" key="1">
    <source>
        <dbReference type="SAM" id="MobiDB-lite"/>
    </source>
</evidence>
<dbReference type="PANTHER" id="PTHR43857">
    <property type="entry name" value="BLR7761 PROTEIN"/>
    <property type="match status" value="1"/>
</dbReference>
<evidence type="ECO:0000313" key="2">
    <source>
        <dbReference type="EMBL" id="TQS40614.1"/>
    </source>
</evidence>
<sequence>MAAVDGRTRAGRRAAESDPVRRVNPFELPKPRGYSHATIATGQLVFLAAQTGADRDARIVDGGLVAQFDRAVQNLLVALAAAGGTPEHLTRIEIQVTSIDDYKGASRAIGNIWRSLLGGAAPALTVAEVRRLWDPEAVLQVSGHAVIP</sequence>
<dbReference type="Gene3D" id="3.30.1330.40">
    <property type="entry name" value="RutC-like"/>
    <property type="match status" value="1"/>
</dbReference>
<dbReference type="InterPro" id="IPR035959">
    <property type="entry name" value="RutC-like_sf"/>
</dbReference>
<accession>A0A545AH21</accession>
<proteinExistence type="predicted"/>
<dbReference type="PANTHER" id="PTHR43857:SF1">
    <property type="entry name" value="YJGH FAMILY PROTEIN"/>
    <property type="match status" value="1"/>
</dbReference>
<dbReference type="InterPro" id="IPR006175">
    <property type="entry name" value="YjgF/YER057c/UK114"/>
</dbReference>
<reference evidence="2 3" key="1">
    <citation type="submission" date="2019-07" db="EMBL/GenBank/DDBJ databases">
        <title>Cryptosporangium phraense sp. nov., isolated from plant litter.</title>
        <authorList>
            <person name="Suriyachadkun C."/>
        </authorList>
    </citation>
    <scope>NUCLEOTIDE SEQUENCE [LARGE SCALE GENOMIC DNA]</scope>
    <source>
        <strain evidence="2 3">A-T 5661</strain>
    </source>
</reference>
<name>A0A545AH21_9ACTN</name>
<dbReference type="AlphaFoldDB" id="A0A545AH21"/>
<comment type="caution">
    <text evidence="2">The sequence shown here is derived from an EMBL/GenBank/DDBJ whole genome shotgun (WGS) entry which is preliminary data.</text>
</comment>